<evidence type="ECO:0000259" key="7">
    <source>
        <dbReference type="PROSITE" id="PS50850"/>
    </source>
</evidence>
<keyword evidence="3 6" id="KW-1133">Transmembrane helix</keyword>
<dbReference type="PANTHER" id="PTHR23501:SF189">
    <property type="entry name" value="DRUG TRANSPORTER, PUTATIVE (AFU_ORTHOLOGUE AFUA_4G03920)-RELATED"/>
    <property type="match status" value="1"/>
</dbReference>
<dbReference type="EMBL" id="JAACJO010000002">
    <property type="protein sequence ID" value="KAF5362270.1"/>
    <property type="molecule type" value="Genomic_DNA"/>
</dbReference>
<evidence type="ECO:0000313" key="8">
    <source>
        <dbReference type="EMBL" id="KAF5362270.1"/>
    </source>
</evidence>
<gene>
    <name evidence="8" type="ORF">D9756_002066</name>
</gene>
<dbReference type="InterPro" id="IPR020846">
    <property type="entry name" value="MFS_dom"/>
</dbReference>
<dbReference type="SUPFAM" id="SSF103473">
    <property type="entry name" value="MFS general substrate transporter"/>
    <property type="match status" value="2"/>
</dbReference>
<feature type="transmembrane region" description="Helical" evidence="6">
    <location>
        <begin position="385"/>
        <end position="406"/>
    </location>
</feature>
<dbReference type="OrthoDB" id="10021397at2759"/>
<dbReference type="PROSITE" id="PS50850">
    <property type="entry name" value="MFS"/>
    <property type="match status" value="1"/>
</dbReference>
<feature type="transmembrane region" description="Helical" evidence="6">
    <location>
        <begin position="126"/>
        <end position="146"/>
    </location>
</feature>
<evidence type="ECO:0000313" key="9">
    <source>
        <dbReference type="Proteomes" id="UP000559027"/>
    </source>
</evidence>
<keyword evidence="2 6" id="KW-0812">Transmembrane</keyword>
<dbReference type="Gene3D" id="1.20.1720.10">
    <property type="entry name" value="Multidrug resistance protein D"/>
    <property type="match status" value="1"/>
</dbReference>
<sequence>MNASTPVQASCTNLDVTSGIFSQNSSTTHVDTKSTNSPKPGNEEVKLTDQANFLPTQKVLICFIGLSLCILVTQLDTVVTATSLSTISAAFNAGSIASWVPTAYLLTSTSFSPLYGRLSDIFGRKIILTVALVVLMVGNLAAGFSTTIVQVIVSRGVAGAGGGAIGSLAYIIISDIVTLRQRGKYQAIIATISALGFGLGPLLGGVLAQQAGWQWCFWFNIPITIVAVTAVNLVLPLKPVEGNVRDKLLLVDYVGCGLTLVGSTLILLPLIWGGVTFPWNSPIILGTLIGGLAICVLFVIWEWRGAKLPVLPMYIFKYSTVSGIYIVGLLSGMIKFSMIFYLPQFFQAALGYTPVRAGVLMIAFLTSNSVVNQVAVFIMSRFDRYRMLVLSGFAIWSIACGLTSTINPHSHTGILVLYLLLLGVGSGQTIQTTTLAAQAAVPRRDMAVVTAFRNFTRMLGGTLGLPVGSAIINNTLRTSMHSLLIPERDINLTIDNPALLHDPASLGLSPDLAKTILYDGYIKGFQRIFILNASLAAISAITTLFLIKDTSLSREEDEQQLKEAVETDKCHGEGEKTSGL</sequence>
<feature type="transmembrane region" description="Helical" evidence="6">
    <location>
        <begin position="185"/>
        <end position="211"/>
    </location>
</feature>
<keyword evidence="4 6" id="KW-0472">Membrane</keyword>
<evidence type="ECO:0000256" key="1">
    <source>
        <dbReference type="ARBA" id="ARBA00004141"/>
    </source>
</evidence>
<dbReference type="PANTHER" id="PTHR23501">
    <property type="entry name" value="MAJOR FACILITATOR SUPERFAMILY"/>
    <property type="match status" value="1"/>
</dbReference>
<proteinExistence type="predicted"/>
<organism evidence="8 9">
    <name type="scientific">Leucocoprinus leucothites</name>
    <dbReference type="NCBI Taxonomy" id="201217"/>
    <lineage>
        <taxon>Eukaryota</taxon>
        <taxon>Fungi</taxon>
        <taxon>Dikarya</taxon>
        <taxon>Basidiomycota</taxon>
        <taxon>Agaricomycotina</taxon>
        <taxon>Agaricomycetes</taxon>
        <taxon>Agaricomycetidae</taxon>
        <taxon>Agaricales</taxon>
        <taxon>Agaricineae</taxon>
        <taxon>Agaricaceae</taxon>
        <taxon>Leucocoprinus</taxon>
    </lineage>
</organism>
<feature type="domain" description="Major facilitator superfamily (MFS) profile" evidence="7">
    <location>
        <begin position="62"/>
        <end position="551"/>
    </location>
</feature>
<feature type="compositionally biased region" description="Polar residues" evidence="5">
    <location>
        <begin position="24"/>
        <end position="39"/>
    </location>
</feature>
<dbReference type="GO" id="GO:0005886">
    <property type="term" value="C:plasma membrane"/>
    <property type="evidence" value="ECO:0007669"/>
    <property type="project" value="TreeGrafter"/>
</dbReference>
<accession>A0A8H5LLT4</accession>
<dbReference type="Proteomes" id="UP000559027">
    <property type="component" value="Unassembled WGS sequence"/>
</dbReference>
<feature type="transmembrane region" description="Helical" evidence="6">
    <location>
        <begin position="412"/>
        <end position="437"/>
    </location>
</feature>
<dbReference type="InterPro" id="IPR036259">
    <property type="entry name" value="MFS_trans_sf"/>
</dbReference>
<protein>
    <recommendedName>
        <fullName evidence="7">Major facilitator superfamily (MFS) profile domain-containing protein</fullName>
    </recommendedName>
</protein>
<reference evidence="8 9" key="1">
    <citation type="journal article" date="2020" name="ISME J.">
        <title>Uncovering the hidden diversity of litter-decomposition mechanisms in mushroom-forming fungi.</title>
        <authorList>
            <person name="Floudas D."/>
            <person name="Bentzer J."/>
            <person name="Ahren D."/>
            <person name="Johansson T."/>
            <person name="Persson P."/>
            <person name="Tunlid A."/>
        </authorList>
    </citation>
    <scope>NUCLEOTIDE SEQUENCE [LARGE SCALE GENOMIC DNA]</scope>
    <source>
        <strain evidence="8 9">CBS 146.42</strain>
    </source>
</reference>
<comment type="caution">
    <text evidence="8">The sequence shown here is derived from an EMBL/GenBank/DDBJ whole genome shotgun (WGS) entry which is preliminary data.</text>
</comment>
<evidence type="ECO:0000256" key="6">
    <source>
        <dbReference type="SAM" id="Phobius"/>
    </source>
</evidence>
<feature type="region of interest" description="Disordered" evidence="5">
    <location>
        <begin position="558"/>
        <end position="580"/>
    </location>
</feature>
<evidence type="ECO:0000256" key="5">
    <source>
        <dbReference type="SAM" id="MobiDB-lite"/>
    </source>
</evidence>
<dbReference type="Pfam" id="PF07690">
    <property type="entry name" value="MFS_1"/>
    <property type="match status" value="1"/>
</dbReference>
<feature type="transmembrane region" description="Helical" evidence="6">
    <location>
        <begin position="355"/>
        <end position="378"/>
    </location>
</feature>
<comment type="subcellular location">
    <subcellularLocation>
        <location evidence="1">Membrane</location>
        <topology evidence="1">Multi-pass membrane protein</topology>
    </subcellularLocation>
</comment>
<keyword evidence="9" id="KW-1185">Reference proteome</keyword>
<feature type="region of interest" description="Disordered" evidence="5">
    <location>
        <begin position="24"/>
        <end position="44"/>
    </location>
</feature>
<dbReference type="GO" id="GO:0022857">
    <property type="term" value="F:transmembrane transporter activity"/>
    <property type="evidence" value="ECO:0007669"/>
    <property type="project" value="InterPro"/>
</dbReference>
<dbReference type="AlphaFoldDB" id="A0A8H5LLT4"/>
<feature type="transmembrane region" description="Helical" evidence="6">
    <location>
        <begin position="249"/>
        <end position="271"/>
    </location>
</feature>
<dbReference type="InterPro" id="IPR011701">
    <property type="entry name" value="MFS"/>
</dbReference>
<feature type="transmembrane region" description="Helical" evidence="6">
    <location>
        <begin position="528"/>
        <end position="547"/>
    </location>
</feature>
<dbReference type="PRINTS" id="PR01036">
    <property type="entry name" value="TCRTETB"/>
</dbReference>
<dbReference type="Gene3D" id="1.20.1250.20">
    <property type="entry name" value="MFS general substrate transporter like domains"/>
    <property type="match status" value="1"/>
</dbReference>
<feature type="transmembrane region" description="Helical" evidence="6">
    <location>
        <begin position="59"/>
        <end position="75"/>
    </location>
</feature>
<feature type="transmembrane region" description="Helical" evidence="6">
    <location>
        <begin position="283"/>
        <end position="303"/>
    </location>
</feature>
<feature type="transmembrane region" description="Helical" evidence="6">
    <location>
        <begin position="217"/>
        <end position="237"/>
    </location>
</feature>
<evidence type="ECO:0000256" key="4">
    <source>
        <dbReference type="ARBA" id="ARBA00023136"/>
    </source>
</evidence>
<evidence type="ECO:0000256" key="3">
    <source>
        <dbReference type="ARBA" id="ARBA00022989"/>
    </source>
</evidence>
<feature type="transmembrane region" description="Helical" evidence="6">
    <location>
        <begin position="324"/>
        <end position="343"/>
    </location>
</feature>
<evidence type="ECO:0000256" key="2">
    <source>
        <dbReference type="ARBA" id="ARBA00022692"/>
    </source>
</evidence>
<name>A0A8H5LLT4_9AGAR</name>
<feature type="transmembrane region" description="Helical" evidence="6">
    <location>
        <begin position="152"/>
        <end position="173"/>
    </location>
</feature>